<protein>
    <submittedName>
        <fullName evidence="1">Spore coat protein</fullName>
    </submittedName>
</protein>
<accession>A0A967AX47</accession>
<dbReference type="SUPFAM" id="SSF53756">
    <property type="entry name" value="UDP-Glycosyltransferase/glycogen phosphorylase"/>
    <property type="match status" value="1"/>
</dbReference>
<name>A0A967AX47_9MICO</name>
<keyword evidence="1" id="KW-0946">Virion</keyword>
<dbReference type="Gene3D" id="3.40.50.2000">
    <property type="entry name" value="Glycogen Phosphorylase B"/>
    <property type="match status" value="1"/>
</dbReference>
<evidence type="ECO:0000313" key="2">
    <source>
        <dbReference type="Proteomes" id="UP000744769"/>
    </source>
</evidence>
<sequence>MTTERVAIRVDAAPSTGVGHAIRCLALAQELLARGVPVTVFGEFSVPWVTQAYAAAGLAPVPAGELSSAPVSHAVLDGYDLSPQVGIALRDRGIRLLALADGDFGAGQVADLYLDQNLAARLDSGRYANPQAEVLAGTDYTLFRDEVLQHRRELPWQESAPPTVLAVFGGTDPYDAAATVVPLLLETGKPMALKAIAAQPATADALRRLPVTDGQHLEVLGPQRDLAAVAAGCDAAVSAAGSTVWELACLGVPTAVVCVVDNQEPGYAAALSTGVVGAAGRLEALRSGDPAERRLALDTLTRLTGDPAYRGELAQRGRSRFDGLGRRRVVDRLLAR</sequence>
<gene>
    <name evidence="1" type="ORF">G9U51_02275</name>
</gene>
<comment type="caution">
    <text evidence="1">The sequence shown here is derived from an EMBL/GenBank/DDBJ whole genome shotgun (WGS) entry which is preliminary data.</text>
</comment>
<dbReference type="Gene3D" id="3.40.50.11190">
    <property type="match status" value="1"/>
</dbReference>
<reference evidence="1" key="1">
    <citation type="submission" date="2020-03" db="EMBL/GenBank/DDBJ databases">
        <title>Draft sequencing of Calidifontibacter sp. DB0510.</title>
        <authorList>
            <person name="Kim D.-U."/>
        </authorList>
    </citation>
    <scope>NUCLEOTIDE SEQUENCE</scope>
    <source>
        <strain evidence="1">DB0510</strain>
    </source>
</reference>
<evidence type="ECO:0000313" key="1">
    <source>
        <dbReference type="EMBL" id="NHN54606.1"/>
    </source>
</evidence>
<dbReference type="EMBL" id="JAAOIV010000001">
    <property type="protein sequence ID" value="NHN54606.1"/>
    <property type="molecule type" value="Genomic_DNA"/>
</dbReference>
<keyword evidence="2" id="KW-1185">Reference proteome</keyword>
<dbReference type="Proteomes" id="UP000744769">
    <property type="component" value="Unassembled WGS sequence"/>
</dbReference>
<organism evidence="1 2">
    <name type="scientific">Metallococcus carri</name>
    <dbReference type="NCBI Taxonomy" id="1656884"/>
    <lineage>
        <taxon>Bacteria</taxon>
        <taxon>Bacillati</taxon>
        <taxon>Actinomycetota</taxon>
        <taxon>Actinomycetes</taxon>
        <taxon>Micrococcales</taxon>
        <taxon>Dermacoccaceae</taxon>
        <taxon>Metallococcus</taxon>
    </lineage>
</organism>
<dbReference type="RefSeq" id="WP_166192435.1">
    <property type="nucleotide sequence ID" value="NZ_JAAOIV010000001.1"/>
</dbReference>
<keyword evidence="1" id="KW-0167">Capsid protein</keyword>
<proteinExistence type="predicted"/>
<dbReference type="AlphaFoldDB" id="A0A967AX47"/>